<reference evidence="8 9" key="1">
    <citation type="journal article" date="2016" name="Proc. Natl. Acad. Sci. U.S.A.">
        <title>Lipid metabolic changes in an early divergent fungus govern the establishment of a mutualistic symbiosis with endobacteria.</title>
        <authorList>
            <person name="Lastovetsky O.A."/>
            <person name="Gaspar M.L."/>
            <person name="Mondo S.J."/>
            <person name="LaButti K.M."/>
            <person name="Sandor L."/>
            <person name="Grigoriev I.V."/>
            <person name="Henry S.A."/>
            <person name="Pawlowska T.E."/>
        </authorList>
    </citation>
    <scope>NUCLEOTIDE SEQUENCE [LARGE SCALE GENOMIC DNA]</scope>
    <source>
        <strain evidence="8 9">ATCC 52813</strain>
    </source>
</reference>
<evidence type="ECO:0000256" key="7">
    <source>
        <dbReference type="SAM" id="Phobius"/>
    </source>
</evidence>
<dbReference type="GeneID" id="35438715"/>
<name>A0A2G4T7B0_RHIZD</name>
<dbReference type="GO" id="GO:0005783">
    <property type="term" value="C:endoplasmic reticulum"/>
    <property type="evidence" value="ECO:0007669"/>
    <property type="project" value="TreeGrafter"/>
</dbReference>
<dbReference type="PANTHER" id="PTHR10926">
    <property type="entry name" value="CELL CYCLE CONTROL PROTEIN 50"/>
    <property type="match status" value="1"/>
</dbReference>
<dbReference type="GO" id="GO:0005794">
    <property type="term" value="C:Golgi apparatus"/>
    <property type="evidence" value="ECO:0007669"/>
    <property type="project" value="TreeGrafter"/>
</dbReference>
<evidence type="ECO:0000256" key="1">
    <source>
        <dbReference type="ARBA" id="ARBA00004141"/>
    </source>
</evidence>
<gene>
    <name evidence="8" type="ORF">RHIMIDRAFT_232349</name>
</gene>
<keyword evidence="4 7" id="KW-1133">Transmembrane helix</keyword>
<evidence type="ECO:0000256" key="4">
    <source>
        <dbReference type="ARBA" id="ARBA00022989"/>
    </source>
</evidence>
<dbReference type="STRING" id="1340429.A0A2G4T7B0"/>
<evidence type="ECO:0000313" key="9">
    <source>
        <dbReference type="Proteomes" id="UP000242254"/>
    </source>
</evidence>
<dbReference type="AlphaFoldDB" id="A0A2G4T7B0"/>
<dbReference type="EMBL" id="KZ303842">
    <property type="protein sequence ID" value="PHZ16903.1"/>
    <property type="molecule type" value="Genomic_DNA"/>
</dbReference>
<dbReference type="PIRSF" id="PIRSF015840">
    <property type="entry name" value="DUF284_TM_euk"/>
    <property type="match status" value="1"/>
</dbReference>
<dbReference type="GO" id="GO:0005886">
    <property type="term" value="C:plasma membrane"/>
    <property type="evidence" value="ECO:0007669"/>
    <property type="project" value="TreeGrafter"/>
</dbReference>
<keyword evidence="3 7" id="KW-0812">Transmembrane</keyword>
<dbReference type="Proteomes" id="UP000242254">
    <property type="component" value="Unassembled WGS sequence"/>
</dbReference>
<evidence type="ECO:0000256" key="6">
    <source>
        <dbReference type="PIRNR" id="PIRNR015840"/>
    </source>
</evidence>
<feature type="transmembrane region" description="Helical" evidence="7">
    <location>
        <begin position="32"/>
        <end position="52"/>
    </location>
</feature>
<keyword evidence="9" id="KW-1185">Reference proteome</keyword>
<accession>A0A2G4T7B0</accession>
<evidence type="ECO:0000256" key="3">
    <source>
        <dbReference type="ARBA" id="ARBA00022692"/>
    </source>
</evidence>
<dbReference type="PANTHER" id="PTHR10926:SF0">
    <property type="entry name" value="CDC50, ISOFORM A"/>
    <property type="match status" value="1"/>
</dbReference>
<dbReference type="GO" id="GO:0045332">
    <property type="term" value="P:phospholipid translocation"/>
    <property type="evidence" value="ECO:0007669"/>
    <property type="project" value="UniProtKB-UniRule"/>
</dbReference>
<keyword evidence="5 6" id="KW-0472">Membrane</keyword>
<dbReference type="InterPro" id="IPR005045">
    <property type="entry name" value="CDC50/LEM3_fam"/>
</dbReference>
<evidence type="ECO:0000313" key="8">
    <source>
        <dbReference type="EMBL" id="PHZ16903.1"/>
    </source>
</evidence>
<dbReference type="Pfam" id="PF03381">
    <property type="entry name" value="CDC50"/>
    <property type="match status" value="1"/>
</dbReference>
<sequence>MSLTKKSRKPVDGAFRQQQLPAWQPVLTPKSVLPTFFIVGVLFLPIGGLLYWSSTKVNEIMINYTFCDKYTQPIYLHPSLYKSRFSQDHVGEAPAFYYENVTQFLDTTWGNPNNLTIKRCTIDFTVPETMQGPIFMFYRLTNFNQNRRQYIKSYDPGQLAGQIVDPATLNSNCGPLAINENNLIYYPCGLIANSMFNDTASDLQSVTQPSIFYRFQRTNIAWPSDKQKYHPTTYSISSIVPPINWANRYPNGTYTQDYPPPDLSNMERLMIWMHVAALPDFRKLWARNDRESLASDRWRIQIDLNFDTTPYGGTKWLVISTTSPLGGKNPFLGIIYMTVGGIILLLGILFTLRHYLRPRKLADESFLYGNQGKINNKRRKEK</sequence>
<dbReference type="RefSeq" id="XP_023470611.1">
    <property type="nucleotide sequence ID" value="XM_023607725.1"/>
</dbReference>
<comment type="subcellular location">
    <subcellularLocation>
        <location evidence="1">Membrane</location>
        <topology evidence="1">Multi-pass membrane protein</topology>
    </subcellularLocation>
</comment>
<organism evidence="8 9">
    <name type="scientific">Rhizopus microsporus ATCC 52813</name>
    <dbReference type="NCBI Taxonomy" id="1340429"/>
    <lineage>
        <taxon>Eukaryota</taxon>
        <taxon>Fungi</taxon>
        <taxon>Fungi incertae sedis</taxon>
        <taxon>Mucoromycota</taxon>
        <taxon>Mucoromycotina</taxon>
        <taxon>Mucoromycetes</taxon>
        <taxon>Mucorales</taxon>
        <taxon>Mucorineae</taxon>
        <taxon>Rhizopodaceae</taxon>
        <taxon>Rhizopus</taxon>
    </lineage>
</organism>
<protein>
    <submittedName>
        <fullName evidence="8">Lem3/Cdc50</fullName>
    </submittedName>
</protein>
<evidence type="ECO:0000256" key="2">
    <source>
        <dbReference type="ARBA" id="ARBA00009457"/>
    </source>
</evidence>
<feature type="transmembrane region" description="Helical" evidence="7">
    <location>
        <begin position="331"/>
        <end position="352"/>
    </location>
</feature>
<comment type="similarity">
    <text evidence="2 6">Belongs to the CDC50/LEM3 family.</text>
</comment>
<evidence type="ECO:0000256" key="5">
    <source>
        <dbReference type="ARBA" id="ARBA00023136"/>
    </source>
</evidence>
<proteinExistence type="inferred from homology"/>